<accession>A0A285TU83</accession>
<dbReference type="AlphaFoldDB" id="A0A285TU83"/>
<evidence type="ECO:0000256" key="1">
    <source>
        <dbReference type="SAM" id="SignalP"/>
    </source>
</evidence>
<sequence>MMRATRTLSPMTTGSATALFATTAIASSEGAAAPDWVQLFPAGPELVARDGRSWRLSDPRAVITAFEANGAPIPIDYEHGQAHRAPRGEPAPAAGWITAMEIREGAIWARAEWTDKAAAMIAAREYRFLSPEFHHTKAGQVFRVVGAGLVNRPALQMAALSRAGEPTAPHETETDMDLTALCRALGLDAGASVENILAAVERLQGERRTALAAAEAPPMDRFVPRADYDQAIASVEEAQTELAAMRTERLTADVDAAIEEAVKAGKIAPASRDHYRALCAAEGGLENFKKLVGTMPVIAGASDLDDRALDRPSALTEQQRSIAAMLGQSEEDYASAP</sequence>
<evidence type="ECO:0000313" key="3">
    <source>
        <dbReference type="Proteomes" id="UP000219331"/>
    </source>
</evidence>
<reference evidence="2 3" key="1">
    <citation type="submission" date="2017-08" db="EMBL/GenBank/DDBJ databases">
        <authorList>
            <person name="de Groot N.N."/>
        </authorList>
    </citation>
    <scope>NUCLEOTIDE SEQUENCE [LARGE SCALE GENOMIC DNA]</scope>
    <source>
        <strain evidence="2 3">USBA 352</strain>
    </source>
</reference>
<dbReference type="InterPro" id="IPR012106">
    <property type="entry name" value="Phage_Mu_Gp1"/>
</dbReference>
<dbReference type="EMBL" id="OBML01000020">
    <property type="protein sequence ID" value="SOC27654.1"/>
    <property type="molecule type" value="Genomic_DNA"/>
</dbReference>
<dbReference type="PIRSF" id="PIRSF016624">
    <property type="entry name" value="Mu_prophg_I"/>
    <property type="match status" value="1"/>
</dbReference>
<gene>
    <name evidence="2" type="ORF">SAMN05421512_12013</name>
</gene>
<name>A0A285TU83_9HYPH</name>
<keyword evidence="3" id="KW-1185">Reference proteome</keyword>
<proteinExistence type="predicted"/>
<dbReference type="Pfam" id="PF10123">
    <property type="entry name" value="Mu-like_Pro"/>
    <property type="match status" value="1"/>
</dbReference>
<keyword evidence="1" id="KW-0732">Signal</keyword>
<dbReference type="OrthoDB" id="7306769at2"/>
<protein>
    <submittedName>
        <fullName evidence="2">Mu-like prophage I protein</fullName>
    </submittedName>
</protein>
<evidence type="ECO:0000313" key="2">
    <source>
        <dbReference type="EMBL" id="SOC27654.1"/>
    </source>
</evidence>
<organism evidence="2 3">
    <name type="scientific">Stappia indica</name>
    <dbReference type="NCBI Taxonomy" id="538381"/>
    <lineage>
        <taxon>Bacteria</taxon>
        <taxon>Pseudomonadati</taxon>
        <taxon>Pseudomonadota</taxon>
        <taxon>Alphaproteobacteria</taxon>
        <taxon>Hyphomicrobiales</taxon>
        <taxon>Stappiaceae</taxon>
        <taxon>Stappia</taxon>
    </lineage>
</organism>
<dbReference type="Proteomes" id="UP000219331">
    <property type="component" value="Unassembled WGS sequence"/>
</dbReference>
<feature type="signal peptide" evidence="1">
    <location>
        <begin position="1"/>
        <end position="26"/>
    </location>
</feature>
<feature type="chain" id="PRO_5012673599" evidence="1">
    <location>
        <begin position="27"/>
        <end position="337"/>
    </location>
</feature>